<reference evidence="7 8" key="1">
    <citation type="journal article" date="2014" name="Genome Announc.">
        <title>Complete Genome Sequences of Fish Pathogenic Weissella ceti Strains WS74 and WS105.</title>
        <authorList>
            <person name="Figueiredo H.C."/>
            <person name="Leal C.A."/>
            <person name="Dorella F.A."/>
            <person name="Carvalho A.F."/>
            <person name="Soares S.C."/>
            <person name="Pereira F.L."/>
            <person name="Azevedo V.A."/>
        </authorList>
    </citation>
    <scope>NUCLEOTIDE SEQUENCE [LARGE SCALE GENOMIC DNA]</scope>
    <source>
        <strain evidence="7 8">WS74</strain>
    </source>
</reference>
<comment type="catalytic activity">
    <reaction evidence="6">
        <text>Exonucleolytic cleavage in either 5'- to 3'- or 3'- to 5'-direction to yield nucleoside 5'-phosphates.</text>
        <dbReference type="EC" id="3.1.11.6"/>
    </reaction>
</comment>
<dbReference type="GO" id="GO:0006308">
    <property type="term" value="P:DNA catabolic process"/>
    <property type="evidence" value="ECO:0007669"/>
    <property type="project" value="UniProtKB-UniRule"/>
</dbReference>
<dbReference type="OrthoDB" id="9798666at2"/>
<dbReference type="PANTHER" id="PTHR34137">
    <property type="entry name" value="EXODEOXYRIBONUCLEASE 7 SMALL SUBUNIT"/>
    <property type="match status" value="1"/>
</dbReference>
<dbReference type="GO" id="GO:0008855">
    <property type="term" value="F:exodeoxyribonuclease VII activity"/>
    <property type="evidence" value="ECO:0007669"/>
    <property type="project" value="UniProtKB-UniRule"/>
</dbReference>
<keyword evidence="4 6" id="KW-0378">Hydrolase</keyword>
<organism evidence="7 8">
    <name type="scientific">Weissella ceti</name>
    <dbReference type="NCBI Taxonomy" id="759620"/>
    <lineage>
        <taxon>Bacteria</taxon>
        <taxon>Bacillati</taxon>
        <taxon>Bacillota</taxon>
        <taxon>Bacilli</taxon>
        <taxon>Lactobacillales</taxon>
        <taxon>Lactobacillaceae</taxon>
        <taxon>Weissella</taxon>
    </lineage>
</organism>
<dbReference type="STRING" id="759620.WS105_0967"/>
<keyword evidence="2 6" id="KW-0963">Cytoplasm</keyword>
<dbReference type="EC" id="3.1.11.6" evidence="6"/>
<proteinExistence type="inferred from homology"/>
<dbReference type="RefSeq" id="WP_009496085.1">
    <property type="nucleotide sequence ID" value="NZ_CP009223.1"/>
</dbReference>
<protein>
    <recommendedName>
        <fullName evidence="6">Exodeoxyribonuclease 7 small subunit</fullName>
        <ecNumber evidence="6">3.1.11.6</ecNumber>
    </recommendedName>
    <alternativeName>
        <fullName evidence="6">Exodeoxyribonuclease VII small subunit</fullName>
        <shortName evidence="6">Exonuclease VII small subunit</shortName>
    </alternativeName>
</protein>
<sequence>MAEQKSFEENLASLEQIVMQLEKGDVPLEEALKQFEVGVQLSQSLQKTLETADKSLAKIIENDGTVAEFKVED</sequence>
<dbReference type="KEGG" id="wce:WS08_0904"/>
<dbReference type="SUPFAM" id="SSF116842">
    <property type="entry name" value="XseB-like"/>
    <property type="match status" value="1"/>
</dbReference>
<evidence type="ECO:0000256" key="3">
    <source>
        <dbReference type="ARBA" id="ARBA00022722"/>
    </source>
</evidence>
<evidence type="ECO:0000256" key="5">
    <source>
        <dbReference type="ARBA" id="ARBA00022839"/>
    </source>
</evidence>
<comment type="similarity">
    <text evidence="1 6">Belongs to the XseB family.</text>
</comment>
<keyword evidence="5 6" id="KW-0269">Exonuclease</keyword>
<dbReference type="HAMAP" id="MF_00337">
    <property type="entry name" value="Exonuc_7_S"/>
    <property type="match status" value="1"/>
</dbReference>
<dbReference type="Proteomes" id="UP000029079">
    <property type="component" value="Chromosome"/>
</dbReference>
<dbReference type="GO" id="GO:0009318">
    <property type="term" value="C:exodeoxyribonuclease VII complex"/>
    <property type="evidence" value="ECO:0007669"/>
    <property type="project" value="UniProtKB-UniRule"/>
</dbReference>
<dbReference type="PANTHER" id="PTHR34137:SF1">
    <property type="entry name" value="EXODEOXYRIBONUCLEASE 7 SMALL SUBUNIT"/>
    <property type="match status" value="1"/>
</dbReference>
<accession>A0A075U0Y0</accession>
<gene>
    <name evidence="6" type="primary">xseB</name>
    <name evidence="7" type="ORF">WS74_0970</name>
</gene>
<comment type="subunit">
    <text evidence="6">Heterooligomer composed of large and small subunits.</text>
</comment>
<evidence type="ECO:0000256" key="1">
    <source>
        <dbReference type="ARBA" id="ARBA00009998"/>
    </source>
</evidence>
<name>A0A075U0Y0_9LACO</name>
<dbReference type="GO" id="GO:0005829">
    <property type="term" value="C:cytosol"/>
    <property type="evidence" value="ECO:0007669"/>
    <property type="project" value="TreeGrafter"/>
</dbReference>
<dbReference type="InterPro" id="IPR003761">
    <property type="entry name" value="Exonuc_VII_S"/>
</dbReference>
<keyword evidence="8" id="KW-1185">Reference proteome</keyword>
<dbReference type="AlphaFoldDB" id="A0A075U0Y0"/>
<comment type="subcellular location">
    <subcellularLocation>
        <location evidence="6">Cytoplasm</location>
    </subcellularLocation>
</comment>
<dbReference type="PIRSF" id="PIRSF006488">
    <property type="entry name" value="Exonuc_VII_S"/>
    <property type="match status" value="1"/>
</dbReference>
<evidence type="ECO:0000313" key="8">
    <source>
        <dbReference type="Proteomes" id="UP000029079"/>
    </source>
</evidence>
<dbReference type="KEGG" id="wci:WS105_0967"/>
<dbReference type="PATRIC" id="fig|759620.7.peg.931"/>
<comment type="function">
    <text evidence="6">Bidirectionally degrades single-stranded DNA into large acid-insoluble oligonucleotides, which are then degraded further into small acid-soluble oligonucleotides.</text>
</comment>
<dbReference type="Gene3D" id="1.10.287.1040">
    <property type="entry name" value="Exonuclease VII, small subunit"/>
    <property type="match status" value="1"/>
</dbReference>
<evidence type="ECO:0000313" key="7">
    <source>
        <dbReference type="EMBL" id="AIM63222.1"/>
    </source>
</evidence>
<keyword evidence="3 6" id="KW-0540">Nuclease</keyword>
<reference evidence="8" key="2">
    <citation type="submission" date="2014-08" db="EMBL/GenBank/DDBJ databases">
        <title>Complete genome of Weissella ceti strain WS74 isolated from diseased rainbow trout in Brazil.</title>
        <authorList>
            <person name="Figueiredo H.C.P."/>
            <person name="Leal C.A.G."/>
            <person name="Pereira F.L."/>
            <person name="Soares S.C."/>
            <person name="Dorella F.A."/>
            <person name="Carvalho A.F."/>
            <person name="Azevedo V.A.C."/>
        </authorList>
    </citation>
    <scope>NUCLEOTIDE SEQUENCE [LARGE SCALE GENOMIC DNA]</scope>
    <source>
        <strain evidence="8">WS74</strain>
    </source>
</reference>
<dbReference type="KEGG" id="wct:WS74_0970"/>
<dbReference type="NCBIfam" id="TIGR01280">
    <property type="entry name" value="xseB"/>
    <property type="match status" value="1"/>
</dbReference>
<evidence type="ECO:0000256" key="2">
    <source>
        <dbReference type="ARBA" id="ARBA00022490"/>
    </source>
</evidence>
<dbReference type="Pfam" id="PF02609">
    <property type="entry name" value="Exonuc_VII_S"/>
    <property type="match status" value="1"/>
</dbReference>
<dbReference type="NCBIfam" id="NF002138">
    <property type="entry name" value="PRK00977.1-2"/>
    <property type="match status" value="1"/>
</dbReference>
<dbReference type="EMBL" id="CP009223">
    <property type="protein sequence ID" value="AIM63222.1"/>
    <property type="molecule type" value="Genomic_DNA"/>
</dbReference>
<dbReference type="InterPro" id="IPR037004">
    <property type="entry name" value="Exonuc_VII_ssu_sf"/>
</dbReference>
<evidence type="ECO:0000256" key="6">
    <source>
        <dbReference type="HAMAP-Rule" id="MF_00337"/>
    </source>
</evidence>
<evidence type="ECO:0000256" key="4">
    <source>
        <dbReference type="ARBA" id="ARBA00022801"/>
    </source>
</evidence>